<dbReference type="Gene3D" id="3.30.50.10">
    <property type="entry name" value="Erythroid Transcription Factor GATA-1, subunit A"/>
    <property type="match status" value="2"/>
</dbReference>
<dbReference type="InterPro" id="IPR039355">
    <property type="entry name" value="Transcription_factor_GATA"/>
</dbReference>
<dbReference type="Pfam" id="PF00320">
    <property type="entry name" value="GATA"/>
    <property type="match status" value="2"/>
</dbReference>
<dbReference type="PANTHER" id="PTHR10071">
    <property type="entry name" value="TRANSCRIPTION FACTOR GATA FAMILY MEMBER"/>
    <property type="match status" value="1"/>
</dbReference>
<keyword evidence="4" id="KW-0862">Zinc</keyword>
<protein>
    <recommendedName>
        <fullName evidence="8">GATA-type domain-containing protein</fullName>
    </recommendedName>
</protein>
<evidence type="ECO:0000256" key="6">
    <source>
        <dbReference type="PROSITE-ProRule" id="PRU00094"/>
    </source>
</evidence>
<gene>
    <name evidence="9" type="ORF">DFH07DRAFT_578665</name>
</gene>
<dbReference type="InterPro" id="IPR013088">
    <property type="entry name" value="Znf_NHR/GATA"/>
</dbReference>
<dbReference type="PRINTS" id="PR00619">
    <property type="entry name" value="GATAZNFINGER"/>
</dbReference>
<evidence type="ECO:0000256" key="3">
    <source>
        <dbReference type="ARBA" id="ARBA00022771"/>
    </source>
</evidence>
<evidence type="ECO:0000256" key="5">
    <source>
        <dbReference type="ARBA" id="ARBA00023242"/>
    </source>
</evidence>
<sequence>MDGRRLVGNDLFKCPLISCLRAIRWSTNAMSYNRPAFNSEYDPQRDAQGSSYSQWTAGSSYSSGPSWNDADATAPMHHHSSAQYAAGPEYPPTMYTQVGPPRQTRHVLNEARTHPEYPPYVDPRTAFIDQGNPYTDIPSHQSQSMPFNSAGSFQARIPNVTNPSWIGNTTPIPPSSQWPSMPYAPAPQTTVLPVASAPRNSPRHSAPSTAQNQIHLPESSPGDYSADGHGKICSHCGTTSTPLWRRDPRTHKALCNACGLYLHQRQQARPQSLIAVANDEAEAGDSDGEYAGPECGNCGTRKTSAWRRNKAGAQVCNACGVFERMNGRPRPLALRNDKIRPRSRHQEG</sequence>
<dbReference type="GO" id="GO:0045944">
    <property type="term" value="P:positive regulation of transcription by RNA polymerase II"/>
    <property type="evidence" value="ECO:0007669"/>
    <property type="project" value="TreeGrafter"/>
</dbReference>
<evidence type="ECO:0000259" key="8">
    <source>
        <dbReference type="PROSITE" id="PS50114"/>
    </source>
</evidence>
<evidence type="ECO:0000256" key="2">
    <source>
        <dbReference type="ARBA" id="ARBA00022723"/>
    </source>
</evidence>
<feature type="region of interest" description="Disordered" evidence="7">
    <location>
        <begin position="63"/>
        <end position="100"/>
    </location>
</feature>
<name>A0AAD7N641_9AGAR</name>
<dbReference type="Proteomes" id="UP001215280">
    <property type="component" value="Unassembled WGS sequence"/>
</dbReference>
<keyword evidence="2" id="KW-0479">Metal-binding</keyword>
<evidence type="ECO:0000256" key="7">
    <source>
        <dbReference type="SAM" id="MobiDB-lite"/>
    </source>
</evidence>
<dbReference type="EMBL" id="JARJLG010000095">
    <property type="protein sequence ID" value="KAJ7747162.1"/>
    <property type="molecule type" value="Genomic_DNA"/>
</dbReference>
<dbReference type="CDD" id="cd00202">
    <property type="entry name" value="ZnF_GATA"/>
    <property type="match status" value="2"/>
</dbReference>
<accession>A0AAD7N641</accession>
<dbReference type="SMART" id="SM00401">
    <property type="entry name" value="ZnF_GATA"/>
    <property type="match status" value="2"/>
</dbReference>
<proteinExistence type="predicted"/>
<dbReference type="PROSITE" id="PS50114">
    <property type="entry name" value="GATA_ZN_FINGER_2"/>
    <property type="match status" value="2"/>
</dbReference>
<evidence type="ECO:0000256" key="1">
    <source>
        <dbReference type="ARBA" id="ARBA00004123"/>
    </source>
</evidence>
<dbReference type="GO" id="GO:0008270">
    <property type="term" value="F:zinc ion binding"/>
    <property type="evidence" value="ECO:0007669"/>
    <property type="project" value="UniProtKB-KW"/>
</dbReference>
<comment type="caution">
    <text evidence="9">The sequence shown here is derived from an EMBL/GenBank/DDBJ whole genome shotgun (WGS) entry which is preliminary data.</text>
</comment>
<dbReference type="GO" id="GO:0000122">
    <property type="term" value="P:negative regulation of transcription by RNA polymerase II"/>
    <property type="evidence" value="ECO:0007669"/>
    <property type="project" value="TreeGrafter"/>
</dbReference>
<organism evidence="9 10">
    <name type="scientific">Mycena maculata</name>
    <dbReference type="NCBI Taxonomy" id="230809"/>
    <lineage>
        <taxon>Eukaryota</taxon>
        <taxon>Fungi</taxon>
        <taxon>Dikarya</taxon>
        <taxon>Basidiomycota</taxon>
        <taxon>Agaricomycotina</taxon>
        <taxon>Agaricomycetes</taxon>
        <taxon>Agaricomycetidae</taxon>
        <taxon>Agaricales</taxon>
        <taxon>Marasmiineae</taxon>
        <taxon>Mycenaceae</taxon>
        <taxon>Mycena</taxon>
    </lineage>
</organism>
<dbReference type="InterPro" id="IPR000679">
    <property type="entry name" value="Znf_GATA"/>
</dbReference>
<dbReference type="GO" id="GO:0005634">
    <property type="term" value="C:nucleus"/>
    <property type="evidence" value="ECO:0007669"/>
    <property type="project" value="UniProtKB-SubCell"/>
</dbReference>
<keyword evidence="10" id="KW-1185">Reference proteome</keyword>
<dbReference type="AlphaFoldDB" id="A0AAD7N641"/>
<keyword evidence="5" id="KW-0539">Nucleus</keyword>
<dbReference type="PANTHER" id="PTHR10071:SF281">
    <property type="entry name" value="BOX A-BINDING FACTOR-RELATED"/>
    <property type="match status" value="1"/>
</dbReference>
<evidence type="ECO:0000313" key="9">
    <source>
        <dbReference type="EMBL" id="KAJ7747162.1"/>
    </source>
</evidence>
<dbReference type="GO" id="GO:0000978">
    <property type="term" value="F:RNA polymerase II cis-regulatory region sequence-specific DNA binding"/>
    <property type="evidence" value="ECO:0007669"/>
    <property type="project" value="TreeGrafter"/>
</dbReference>
<reference evidence="9" key="1">
    <citation type="submission" date="2023-03" db="EMBL/GenBank/DDBJ databases">
        <title>Massive genome expansion in bonnet fungi (Mycena s.s.) driven by repeated elements and novel gene families across ecological guilds.</title>
        <authorList>
            <consortium name="Lawrence Berkeley National Laboratory"/>
            <person name="Harder C.B."/>
            <person name="Miyauchi S."/>
            <person name="Viragh M."/>
            <person name="Kuo A."/>
            <person name="Thoen E."/>
            <person name="Andreopoulos B."/>
            <person name="Lu D."/>
            <person name="Skrede I."/>
            <person name="Drula E."/>
            <person name="Henrissat B."/>
            <person name="Morin E."/>
            <person name="Kohler A."/>
            <person name="Barry K."/>
            <person name="LaButti K."/>
            <person name="Morin E."/>
            <person name="Salamov A."/>
            <person name="Lipzen A."/>
            <person name="Mereny Z."/>
            <person name="Hegedus B."/>
            <person name="Baldrian P."/>
            <person name="Stursova M."/>
            <person name="Weitz H."/>
            <person name="Taylor A."/>
            <person name="Grigoriev I.V."/>
            <person name="Nagy L.G."/>
            <person name="Martin F."/>
            <person name="Kauserud H."/>
        </authorList>
    </citation>
    <scope>NUCLEOTIDE SEQUENCE</scope>
    <source>
        <strain evidence="9">CBHHK188m</strain>
    </source>
</reference>
<dbReference type="PROSITE" id="PS00344">
    <property type="entry name" value="GATA_ZN_FINGER_1"/>
    <property type="match status" value="1"/>
</dbReference>
<feature type="domain" description="GATA-type" evidence="8">
    <location>
        <begin position="227"/>
        <end position="273"/>
    </location>
</feature>
<dbReference type="GO" id="GO:0000981">
    <property type="term" value="F:DNA-binding transcription factor activity, RNA polymerase II-specific"/>
    <property type="evidence" value="ECO:0007669"/>
    <property type="project" value="TreeGrafter"/>
</dbReference>
<comment type="subcellular location">
    <subcellularLocation>
        <location evidence="1">Nucleus</location>
    </subcellularLocation>
</comment>
<feature type="domain" description="GATA-type" evidence="8">
    <location>
        <begin position="289"/>
        <end position="342"/>
    </location>
</feature>
<dbReference type="SUPFAM" id="SSF57716">
    <property type="entry name" value="Glucocorticoid receptor-like (DNA-binding domain)"/>
    <property type="match status" value="2"/>
</dbReference>
<evidence type="ECO:0000256" key="4">
    <source>
        <dbReference type="ARBA" id="ARBA00022833"/>
    </source>
</evidence>
<feature type="region of interest" description="Disordered" evidence="7">
    <location>
        <begin position="196"/>
        <end position="227"/>
    </location>
</feature>
<evidence type="ECO:0000313" key="10">
    <source>
        <dbReference type="Proteomes" id="UP001215280"/>
    </source>
</evidence>
<keyword evidence="3 6" id="KW-0863">Zinc-finger</keyword>